<keyword evidence="6" id="KW-0963">Cytoplasm</keyword>
<dbReference type="PROSITE" id="PS51163">
    <property type="entry name" value="YRDC"/>
    <property type="match status" value="1"/>
</dbReference>
<dbReference type="InterPro" id="IPR023410">
    <property type="entry name" value="14-3-3_domain"/>
</dbReference>
<feature type="compositionally biased region" description="Basic and acidic residues" evidence="16">
    <location>
        <begin position="649"/>
        <end position="659"/>
    </location>
</feature>
<name>G4T5J6_SERID</name>
<evidence type="ECO:0000256" key="14">
    <source>
        <dbReference type="ARBA" id="ARBA00056339"/>
    </source>
</evidence>
<dbReference type="AlphaFoldDB" id="G4T5J6"/>
<dbReference type="STRING" id="1109443.G4T5J6"/>
<feature type="region of interest" description="Disordered" evidence="16">
    <location>
        <begin position="646"/>
        <end position="666"/>
    </location>
</feature>
<dbReference type="InterPro" id="IPR017945">
    <property type="entry name" value="DHBP_synth_RibB-like_a/b_dom"/>
</dbReference>
<evidence type="ECO:0000256" key="12">
    <source>
        <dbReference type="ARBA" id="ARBA00029774"/>
    </source>
</evidence>
<dbReference type="InterPro" id="IPR038385">
    <property type="entry name" value="Sua5/YwlC_C"/>
</dbReference>
<dbReference type="InterPro" id="IPR000308">
    <property type="entry name" value="14-3-3"/>
</dbReference>
<dbReference type="InterPro" id="IPR005145">
    <property type="entry name" value="Sua5_C"/>
</dbReference>
<dbReference type="Proteomes" id="UP000007148">
    <property type="component" value="Unassembled WGS sequence"/>
</dbReference>
<dbReference type="InterPro" id="IPR036815">
    <property type="entry name" value="14-3-3_dom_sf"/>
</dbReference>
<dbReference type="SMART" id="SM00101">
    <property type="entry name" value="14_3_3"/>
    <property type="match status" value="1"/>
</dbReference>
<dbReference type="SUPFAM" id="SSF55821">
    <property type="entry name" value="YrdC/RibB"/>
    <property type="match status" value="1"/>
</dbReference>
<dbReference type="EMBL" id="CAFZ01000003">
    <property type="protein sequence ID" value="CCA66533.1"/>
    <property type="molecule type" value="Genomic_DNA"/>
</dbReference>
<gene>
    <name evidence="18" type="ORF">PIIN_00217</name>
</gene>
<dbReference type="PROSITE" id="PS00796">
    <property type="entry name" value="1433_1"/>
    <property type="match status" value="1"/>
</dbReference>
<evidence type="ECO:0000256" key="7">
    <source>
        <dbReference type="ARBA" id="ARBA00022679"/>
    </source>
</evidence>
<dbReference type="Pfam" id="PF01300">
    <property type="entry name" value="Sua5_yciO_yrdC"/>
    <property type="match status" value="1"/>
</dbReference>
<comment type="subcellular location">
    <subcellularLocation>
        <location evidence="1">Cytoplasm</location>
    </subcellularLocation>
</comment>
<keyword evidence="8" id="KW-0819">tRNA processing</keyword>
<comment type="caution">
    <text evidence="18">The sequence shown here is derived from an EMBL/GenBank/DDBJ whole genome shotgun (WGS) entry which is preliminary data.</text>
</comment>
<dbReference type="PROSITE" id="PS00797">
    <property type="entry name" value="1433_2"/>
    <property type="match status" value="1"/>
</dbReference>
<dbReference type="SUPFAM" id="SSF48445">
    <property type="entry name" value="14-3-3 protein"/>
    <property type="match status" value="1"/>
</dbReference>
<evidence type="ECO:0000256" key="9">
    <source>
        <dbReference type="ARBA" id="ARBA00022695"/>
    </source>
</evidence>
<dbReference type="InterPro" id="IPR006070">
    <property type="entry name" value="Sua5-like_dom"/>
</dbReference>
<evidence type="ECO:0000259" key="17">
    <source>
        <dbReference type="PROSITE" id="PS51163"/>
    </source>
</evidence>
<dbReference type="CDD" id="cd11309">
    <property type="entry name" value="14-3-3_fungi"/>
    <property type="match status" value="1"/>
</dbReference>
<keyword evidence="11" id="KW-0067">ATP-binding</keyword>
<dbReference type="HOGENOM" id="CLU_412257_0_0_1"/>
<proteinExistence type="inferred from homology"/>
<dbReference type="PANTHER" id="PTHR18860">
    <property type="entry name" value="14-3-3 PROTEIN"/>
    <property type="match status" value="1"/>
</dbReference>
<dbReference type="NCBIfam" id="TIGR00057">
    <property type="entry name" value="L-threonylcarbamoyladenylate synthase"/>
    <property type="match status" value="1"/>
</dbReference>
<dbReference type="GO" id="GO:0002949">
    <property type="term" value="P:tRNA threonylcarbamoyladenosine modification"/>
    <property type="evidence" value="ECO:0007669"/>
    <property type="project" value="UniProtKB-ARBA"/>
</dbReference>
<evidence type="ECO:0000256" key="6">
    <source>
        <dbReference type="ARBA" id="ARBA00022490"/>
    </source>
</evidence>
<accession>G4T5J6</accession>
<dbReference type="GO" id="GO:0005524">
    <property type="term" value="F:ATP binding"/>
    <property type="evidence" value="ECO:0007669"/>
    <property type="project" value="UniProtKB-KW"/>
</dbReference>
<keyword evidence="7" id="KW-0808">Transferase</keyword>
<evidence type="ECO:0000256" key="4">
    <source>
        <dbReference type="ARBA" id="ARBA00012584"/>
    </source>
</evidence>
<evidence type="ECO:0000256" key="2">
    <source>
        <dbReference type="ARBA" id="ARBA00006141"/>
    </source>
</evidence>
<sequence length="666" mass="73063">METKTKKLQETSVLLCDPQSITFQPNSTTPEITSPSTLDALQHASGILHSSSLVVFPTETVYGLAANALSATATSQIFQTKGRPADNPLIVHVSSVEMLRDVIDPSFVIPQTYAILMREFWPGPLTLLFPVKPFSNEHEGNKSGVPREVTAGHSTVAVRMPSHPVARALIALSGLPLAAPSANTSGRPSPTRAEHVVDDLAGKVPLILDGGPCDVGVESTVVDGLSGNEGEIRILRPGGVTAEQMQRVLGTGVRVLVHRRDYRDEQLEHQPTTPGMKYRHYSPTCPVYLLLATPSEEAISLDQLLQNVAQDVKAVKTLELGLLSLTGSKLTDALVKQNATLANNVQIEWRVRALGRVGDDAGVEQDLSEPARRLFDGLISLDKLGVAAILVEGVEEEREGLAVMNRHNSSLLIMSREDSVYLAKLAEQAERYEEMVENMKTVASSDQELTVEERNLLSVAYKNVIGARRASWRIVSSIEQKEESKGNEAQVTMIKKYRSKIENELAKICEDILEVLEKHLIPSAASGESKVFYHKMMGDYHRYLAEFATGDKRKESADKSLEAYKAASDVAVTELPPTHPIRLGLALNFSVFYYEILNSPDRACHLAKQAFDDAIAELDTLSEESYKDSTLIMQLLRDNLTLWTSDMQEGDKGEEKVESGEAAQDD</sequence>
<comment type="similarity">
    <text evidence="2 15">Belongs to the 14-3-3 family.</text>
</comment>
<dbReference type="GO" id="GO:0061710">
    <property type="term" value="F:L-threonylcarbamoyladenylate synthase"/>
    <property type="evidence" value="ECO:0007669"/>
    <property type="project" value="UniProtKB-EC"/>
</dbReference>
<reference evidence="18 19" key="1">
    <citation type="journal article" date="2011" name="PLoS Pathog.">
        <title>Endophytic Life Strategies Decoded by Genome and Transcriptome Analyses of the Mutualistic Root Symbiont Piriformospora indica.</title>
        <authorList>
            <person name="Zuccaro A."/>
            <person name="Lahrmann U."/>
            <person name="Guldener U."/>
            <person name="Langen G."/>
            <person name="Pfiffi S."/>
            <person name="Biedenkopf D."/>
            <person name="Wong P."/>
            <person name="Samans B."/>
            <person name="Grimm C."/>
            <person name="Basiewicz M."/>
            <person name="Murat C."/>
            <person name="Martin F."/>
            <person name="Kogel K.H."/>
        </authorList>
    </citation>
    <scope>NUCLEOTIDE SEQUENCE [LARGE SCALE GENOMIC DNA]</scope>
    <source>
        <strain evidence="18 19">DSM 11827</strain>
    </source>
</reference>
<dbReference type="InterPro" id="IPR023409">
    <property type="entry name" value="14-3-3_CS"/>
</dbReference>
<evidence type="ECO:0000256" key="11">
    <source>
        <dbReference type="ARBA" id="ARBA00022840"/>
    </source>
</evidence>
<evidence type="ECO:0000256" key="5">
    <source>
        <dbReference type="ARBA" id="ARBA00015492"/>
    </source>
</evidence>
<evidence type="ECO:0000256" key="3">
    <source>
        <dbReference type="ARBA" id="ARBA00007663"/>
    </source>
</evidence>
<dbReference type="GO" id="GO:0005737">
    <property type="term" value="C:cytoplasm"/>
    <property type="evidence" value="ECO:0007669"/>
    <property type="project" value="UniProtKB-SubCell"/>
</dbReference>
<evidence type="ECO:0000313" key="18">
    <source>
        <dbReference type="EMBL" id="CCA66533.1"/>
    </source>
</evidence>
<dbReference type="eggNOG" id="KOG3051">
    <property type="taxonomic scope" value="Eukaryota"/>
</dbReference>
<dbReference type="FunFam" id="3.90.870.10:FF:000008">
    <property type="entry name" value="Threonylcarbamoyl-AMP synthase"/>
    <property type="match status" value="1"/>
</dbReference>
<keyword evidence="9" id="KW-0548">Nucleotidyltransferase</keyword>
<dbReference type="Gene3D" id="1.20.190.20">
    <property type="entry name" value="14-3-3 domain"/>
    <property type="match status" value="1"/>
</dbReference>
<comment type="similarity">
    <text evidence="3">Belongs to the SUA5 family.</text>
</comment>
<dbReference type="Pfam" id="PF03481">
    <property type="entry name" value="Sua5_C"/>
    <property type="match status" value="1"/>
</dbReference>
<comment type="function">
    <text evidence="14">Required for the formation of a threonylcarbamoyl group on adenosine at position 37 (t(6)A37) in tRNAs that read codons beginning with adenine. Likely catalyzes the conversion of L-threonine, HCO(3)(-)/CO(2) and ATP to give threonylcarbamoyl-AMP (TC-AMP) as the acyladenylate intermediate, with the release of diphosphate. Required for normal translation, by ensuring translation fidelity at the level of codon recognition, appropriate translation initiation selection and maintenance of reading frame. Also involved in telomere replication. Binds to single-stranded telomeric (ssTG) DNA and positively regulates telomere length.</text>
</comment>
<dbReference type="FunFam" id="1.20.190.20:FF:000002">
    <property type="entry name" value="14-3-3 protein epsilon"/>
    <property type="match status" value="1"/>
</dbReference>
<evidence type="ECO:0000256" key="13">
    <source>
        <dbReference type="ARBA" id="ARBA00048366"/>
    </source>
</evidence>
<dbReference type="Gene3D" id="3.90.870.10">
    <property type="entry name" value="DHBP synthase"/>
    <property type="match status" value="1"/>
</dbReference>
<comment type="catalytic activity">
    <reaction evidence="13">
        <text>L-threonine + hydrogencarbonate + ATP = L-threonylcarbamoyladenylate + diphosphate + H2O</text>
        <dbReference type="Rhea" id="RHEA:36407"/>
        <dbReference type="ChEBI" id="CHEBI:15377"/>
        <dbReference type="ChEBI" id="CHEBI:17544"/>
        <dbReference type="ChEBI" id="CHEBI:30616"/>
        <dbReference type="ChEBI" id="CHEBI:33019"/>
        <dbReference type="ChEBI" id="CHEBI:57926"/>
        <dbReference type="ChEBI" id="CHEBI:73682"/>
        <dbReference type="EC" id="2.7.7.87"/>
    </reaction>
</comment>
<dbReference type="eggNOG" id="KOG0841">
    <property type="taxonomic scope" value="Eukaryota"/>
</dbReference>
<evidence type="ECO:0000256" key="8">
    <source>
        <dbReference type="ARBA" id="ARBA00022694"/>
    </source>
</evidence>
<evidence type="ECO:0000256" key="16">
    <source>
        <dbReference type="SAM" id="MobiDB-lite"/>
    </source>
</evidence>
<dbReference type="Pfam" id="PF00244">
    <property type="entry name" value="14-3-3"/>
    <property type="match status" value="1"/>
</dbReference>
<dbReference type="InParanoid" id="G4T5J6"/>
<dbReference type="EC" id="2.7.7.87" evidence="4"/>
<dbReference type="OrthoDB" id="10260625at2759"/>
<dbReference type="PRINTS" id="PR00305">
    <property type="entry name" value="1433ZETA"/>
</dbReference>
<dbReference type="FunCoup" id="G4T5J6">
    <property type="interactions" value="217"/>
</dbReference>
<evidence type="ECO:0000256" key="15">
    <source>
        <dbReference type="RuleBase" id="RU003466"/>
    </source>
</evidence>
<evidence type="ECO:0000256" key="1">
    <source>
        <dbReference type="ARBA" id="ARBA00004496"/>
    </source>
</evidence>
<protein>
    <recommendedName>
        <fullName evidence="5">Threonylcarbamoyl-AMP synthase</fullName>
        <ecNumber evidence="4">2.7.7.87</ecNumber>
    </recommendedName>
    <alternativeName>
        <fullName evidence="12">L-threonylcarbamoyladenylate synthase</fullName>
    </alternativeName>
</protein>
<dbReference type="Gene3D" id="3.40.50.11030">
    <property type="entry name" value="Threonylcarbamoyl-AMP synthase, C-terminal domain"/>
    <property type="match status" value="1"/>
</dbReference>
<evidence type="ECO:0000313" key="19">
    <source>
        <dbReference type="Proteomes" id="UP000007148"/>
    </source>
</evidence>
<feature type="domain" description="YrdC-like" evidence="17">
    <location>
        <begin position="38"/>
        <end position="240"/>
    </location>
</feature>
<evidence type="ECO:0000256" key="10">
    <source>
        <dbReference type="ARBA" id="ARBA00022741"/>
    </source>
</evidence>
<dbReference type="GO" id="GO:0003725">
    <property type="term" value="F:double-stranded RNA binding"/>
    <property type="evidence" value="ECO:0007669"/>
    <property type="project" value="InterPro"/>
</dbReference>
<keyword evidence="10" id="KW-0547">Nucleotide-binding</keyword>
<keyword evidence="19" id="KW-1185">Reference proteome</keyword>
<organism evidence="18 19">
    <name type="scientific">Serendipita indica (strain DSM 11827)</name>
    <name type="common">Root endophyte fungus</name>
    <name type="synonym">Piriformospora indica</name>
    <dbReference type="NCBI Taxonomy" id="1109443"/>
    <lineage>
        <taxon>Eukaryota</taxon>
        <taxon>Fungi</taxon>
        <taxon>Dikarya</taxon>
        <taxon>Basidiomycota</taxon>
        <taxon>Agaricomycotina</taxon>
        <taxon>Agaricomycetes</taxon>
        <taxon>Sebacinales</taxon>
        <taxon>Serendipitaceae</taxon>
        <taxon>Serendipita</taxon>
    </lineage>
</organism>